<evidence type="ECO:0000313" key="2">
    <source>
        <dbReference type="EMBL" id="KAK5080055.1"/>
    </source>
</evidence>
<keyword evidence="3" id="KW-1185">Reference proteome</keyword>
<feature type="transmembrane region" description="Helical" evidence="1">
    <location>
        <begin position="116"/>
        <end position="136"/>
    </location>
</feature>
<evidence type="ECO:0000313" key="3">
    <source>
        <dbReference type="Proteomes" id="UP001345013"/>
    </source>
</evidence>
<organism evidence="2 3">
    <name type="scientific">Lithohypha guttulata</name>
    <dbReference type="NCBI Taxonomy" id="1690604"/>
    <lineage>
        <taxon>Eukaryota</taxon>
        <taxon>Fungi</taxon>
        <taxon>Dikarya</taxon>
        <taxon>Ascomycota</taxon>
        <taxon>Pezizomycotina</taxon>
        <taxon>Eurotiomycetes</taxon>
        <taxon>Chaetothyriomycetidae</taxon>
        <taxon>Chaetothyriales</taxon>
        <taxon>Trichomeriaceae</taxon>
        <taxon>Lithohypha</taxon>
    </lineage>
</organism>
<protein>
    <submittedName>
        <fullName evidence="2">Uncharacterized protein</fullName>
    </submittedName>
</protein>
<keyword evidence="1" id="KW-0472">Membrane</keyword>
<name>A0ABR0JZ56_9EURO</name>
<keyword evidence="1" id="KW-0812">Transmembrane</keyword>
<dbReference type="Proteomes" id="UP001345013">
    <property type="component" value="Unassembled WGS sequence"/>
</dbReference>
<accession>A0ABR0JZ56</accession>
<feature type="transmembrane region" description="Helical" evidence="1">
    <location>
        <begin position="36"/>
        <end position="58"/>
    </location>
</feature>
<dbReference type="EMBL" id="JAVRRG010000159">
    <property type="protein sequence ID" value="KAK5080055.1"/>
    <property type="molecule type" value="Genomic_DNA"/>
</dbReference>
<keyword evidence="1" id="KW-1133">Transmembrane helix</keyword>
<gene>
    <name evidence="2" type="ORF">LTR24_008715</name>
</gene>
<sequence length="777" mass="86211">MSNSLDPTEYIHEGLWTDWIRGSVWGLTWTLSPTSAVILTNSLAVFVTLCGVQIWTIVRYVLHQRGASLQPEPTTPHLNKEQLILRNADSALATARLMLELAWTSRQSTGKPSLRAYLIGLTAAIYAILFTAASIFSNEAIIATSTNGGSAVLLRSNHCGVWNETYVDIVQNQHYSNEMEFGMYAQYQAKKVQDIQLSLQYSQECYMPQAVTTGTSSACHSLKASTVGWESASAGSCPFKPQTCDDRAEAVVLDTGEVNSHDDLGINAKPSDRLNYRRVTTCAVLNGTSHTNGWNGTVGSSSSIEPSQDTAYAFYGPSRIQDTSWTYSISNFASFYTNNSAGATRPYQVYVMQAYPTSSSNDDFDPIPELAQENTDLNLIFMSFTGTYLGQVNDPWFSARDETVFGNARPFLEKRYAPDEAIKTIGCTEQHNFCNSHNLCTGLLGFEQVQEVAEFNAALTPNQNATFDRMLRAVATSRLWHVIQALTVTTEPLLASNVSMSGKSGAVLSKALPDNQWELELRYWHSIAMAQLQRAVLQWATGQIAAEPQEVQYLLPPTEPQDIWFCKNLVVPSFTYKSFSVVAIVLIVIFGTLISIASLFVEHLAAVVRKCLHKSAPKEHWVYDDMLDLRRYTLKARWRPPPLPKDDQYCPAFQRRKPRVSLGSNTTASMADDAKIPSQTHASKQCATPYVKRAFAMNHQTRVESCPQRSRNSSSTSSLSSIDLKLLEDHTNAVDHKQNLRGPRMVASSRSVATTRYFNPAAGRKSRNLTPTPGAWI</sequence>
<evidence type="ECO:0000256" key="1">
    <source>
        <dbReference type="SAM" id="Phobius"/>
    </source>
</evidence>
<reference evidence="2 3" key="1">
    <citation type="submission" date="2023-08" db="EMBL/GenBank/DDBJ databases">
        <title>Black Yeasts Isolated from many extreme environments.</title>
        <authorList>
            <person name="Coleine C."/>
            <person name="Stajich J.E."/>
            <person name="Selbmann L."/>
        </authorList>
    </citation>
    <scope>NUCLEOTIDE SEQUENCE [LARGE SCALE GENOMIC DNA]</scope>
    <source>
        <strain evidence="2 3">CCFEE 5885</strain>
    </source>
</reference>
<proteinExistence type="predicted"/>
<comment type="caution">
    <text evidence="2">The sequence shown here is derived from an EMBL/GenBank/DDBJ whole genome shotgun (WGS) entry which is preliminary data.</text>
</comment>
<feature type="transmembrane region" description="Helical" evidence="1">
    <location>
        <begin position="579"/>
        <end position="601"/>
    </location>
</feature>